<evidence type="ECO:0000256" key="7">
    <source>
        <dbReference type="RuleBase" id="RU364114"/>
    </source>
</evidence>
<keyword evidence="5 7" id="KW-0496">Mitochondrion</keyword>
<comment type="catalytic activity">
    <reaction evidence="6 7">
        <text>L-arginyl-[protein] + 2 S-adenosyl-L-methionine = N(omega),N(omega)'-dimethyl-L-arginyl-[protein] + 2 S-adenosyl-L-homocysteine + 2 H(+)</text>
        <dbReference type="Rhea" id="RHEA:48108"/>
        <dbReference type="Rhea" id="RHEA-COMP:10532"/>
        <dbReference type="Rhea" id="RHEA-COMP:11992"/>
        <dbReference type="ChEBI" id="CHEBI:15378"/>
        <dbReference type="ChEBI" id="CHEBI:29965"/>
        <dbReference type="ChEBI" id="CHEBI:57856"/>
        <dbReference type="ChEBI" id="CHEBI:59789"/>
        <dbReference type="ChEBI" id="CHEBI:88221"/>
        <dbReference type="EC" id="2.1.1.320"/>
    </reaction>
</comment>
<comment type="caution">
    <text evidence="8">The sequence shown here is derived from an EMBL/GenBank/DDBJ whole genome shotgun (WGS) entry which is preliminary data.</text>
</comment>
<reference evidence="8 9" key="1">
    <citation type="submission" date="2023-08" db="EMBL/GenBank/DDBJ databases">
        <title>Annotated Genome Sequence of Vanrija albida AlHP1.</title>
        <authorList>
            <person name="Herzog R."/>
        </authorList>
    </citation>
    <scope>NUCLEOTIDE SEQUENCE [LARGE SCALE GENOMIC DNA]</scope>
    <source>
        <strain evidence="8 9">AlHP1</strain>
    </source>
</reference>
<keyword evidence="9" id="KW-1185">Reference proteome</keyword>
<evidence type="ECO:0000256" key="1">
    <source>
        <dbReference type="ARBA" id="ARBA00004173"/>
    </source>
</evidence>
<proteinExistence type="inferred from homology"/>
<protein>
    <recommendedName>
        <fullName evidence="7">Protein arginine methyltransferase NDUFAF7</fullName>
        <ecNumber evidence="7">2.1.1.320</ecNumber>
    </recommendedName>
</protein>
<dbReference type="PANTHER" id="PTHR12049:SF7">
    <property type="entry name" value="PROTEIN ARGININE METHYLTRANSFERASE NDUFAF7, MITOCHONDRIAL"/>
    <property type="match status" value="1"/>
</dbReference>
<evidence type="ECO:0000256" key="2">
    <source>
        <dbReference type="ARBA" id="ARBA00005891"/>
    </source>
</evidence>
<dbReference type="SUPFAM" id="SSF53335">
    <property type="entry name" value="S-adenosyl-L-methionine-dependent methyltransferases"/>
    <property type="match status" value="1"/>
</dbReference>
<comment type="subcellular location">
    <subcellularLocation>
        <location evidence="1 7">Mitochondrion</location>
    </subcellularLocation>
</comment>
<dbReference type="EC" id="2.1.1.320" evidence="7"/>
<evidence type="ECO:0000313" key="9">
    <source>
        <dbReference type="Proteomes" id="UP001565368"/>
    </source>
</evidence>
<dbReference type="GeneID" id="95989863"/>
<evidence type="ECO:0000256" key="5">
    <source>
        <dbReference type="ARBA" id="ARBA00023128"/>
    </source>
</evidence>
<keyword evidence="4 7" id="KW-0808">Transferase</keyword>
<dbReference type="InterPro" id="IPR003788">
    <property type="entry name" value="NDUFAF7"/>
</dbReference>
<organism evidence="8 9">
    <name type="scientific">Vanrija albida</name>
    <dbReference type="NCBI Taxonomy" id="181172"/>
    <lineage>
        <taxon>Eukaryota</taxon>
        <taxon>Fungi</taxon>
        <taxon>Dikarya</taxon>
        <taxon>Basidiomycota</taxon>
        <taxon>Agaricomycotina</taxon>
        <taxon>Tremellomycetes</taxon>
        <taxon>Trichosporonales</taxon>
        <taxon>Trichosporonaceae</taxon>
        <taxon>Vanrija</taxon>
    </lineage>
</organism>
<dbReference type="Gene3D" id="3.40.50.12710">
    <property type="match status" value="1"/>
</dbReference>
<comment type="similarity">
    <text evidence="2 7">Belongs to the NDUFAF7 family.</text>
</comment>
<gene>
    <name evidence="8" type="ORF">Q8F55_008820</name>
</gene>
<sequence length="434" mass="47132">MFVLRTQAVRASARLPSSAAPRCAPTLRSLSRKYSTPTTPSRPNATPQSLAQIIEDTITATGPLSVARYMQLCLTHPTLGYYSQGDVFGEKGDFVTSPEISQIFGELVAVWLMTRWLAAGSPSSCRIVELGPGRGTLMDDVLRTFQRFGKPTINTIHLVENSENLQSVQRQKLSPRAKDLGADLVWNEQVDMIPQSDDFTFVIAHEFFDAMPIHILQRTDEGFREVKVGKNASYEPSTSSPRFSLGLDREQSFMSSLLPASSTRFSSLPIGSQLEVSPDSSRIIRSVGSLMSNGGAGLVVDYGGDKAYASSFRAFRKHTIVDVFDEPGSSDLTANVDFAYLRESLEGVANCYGPISQASFLLGLGLEPRLTALMSSAAGDPEKQQRIRRGAQRLIDEMGMGSQYQVMAFANGPAGEGDVYPFISVGDAPSKATS</sequence>
<evidence type="ECO:0000256" key="4">
    <source>
        <dbReference type="ARBA" id="ARBA00022679"/>
    </source>
</evidence>
<evidence type="ECO:0000256" key="6">
    <source>
        <dbReference type="ARBA" id="ARBA00048612"/>
    </source>
</evidence>
<keyword evidence="3 7" id="KW-0489">Methyltransferase</keyword>
<dbReference type="InterPro" id="IPR038375">
    <property type="entry name" value="NDUFAF7_sf"/>
</dbReference>
<evidence type="ECO:0000313" key="8">
    <source>
        <dbReference type="EMBL" id="KAL1405195.1"/>
    </source>
</evidence>
<evidence type="ECO:0000256" key="3">
    <source>
        <dbReference type="ARBA" id="ARBA00022603"/>
    </source>
</evidence>
<dbReference type="Proteomes" id="UP001565368">
    <property type="component" value="Unassembled WGS sequence"/>
</dbReference>
<name>A0ABR3PRW0_9TREE</name>
<dbReference type="Pfam" id="PF02636">
    <property type="entry name" value="Methyltransf_28"/>
    <property type="match status" value="1"/>
</dbReference>
<dbReference type="InterPro" id="IPR029063">
    <property type="entry name" value="SAM-dependent_MTases_sf"/>
</dbReference>
<dbReference type="RefSeq" id="XP_069205139.1">
    <property type="nucleotide sequence ID" value="XM_069357202.1"/>
</dbReference>
<comment type="function">
    <text evidence="7">Arginine methyltransferase involved in the assembly or stability of mitochondrial NADH:ubiquinone oxidoreductase complex (complex I).</text>
</comment>
<dbReference type="EMBL" id="JBBXJM010000007">
    <property type="protein sequence ID" value="KAL1405195.1"/>
    <property type="molecule type" value="Genomic_DNA"/>
</dbReference>
<dbReference type="PANTHER" id="PTHR12049">
    <property type="entry name" value="PROTEIN ARGININE METHYLTRANSFERASE NDUFAF7, MITOCHONDRIAL"/>
    <property type="match status" value="1"/>
</dbReference>
<accession>A0ABR3PRW0</accession>